<dbReference type="EMBL" id="UFQT01000089">
    <property type="protein sequence ID" value="SSX19520.1"/>
    <property type="molecule type" value="Genomic_DNA"/>
</dbReference>
<dbReference type="InterPro" id="IPR043502">
    <property type="entry name" value="DNA/RNA_pol_sf"/>
</dbReference>
<reference evidence="1" key="1">
    <citation type="submission" date="2018-07" db="EMBL/GenBank/DDBJ databases">
        <authorList>
            <person name="Quirk P.G."/>
            <person name="Krulwich T.A."/>
        </authorList>
    </citation>
    <scope>NUCLEOTIDE SEQUENCE</scope>
</reference>
<accession>A0A336LNK9</accession>
<dbReference type="PANTHER" id="PTHR37984:SF11">
    <property type="entry name" value="INTEGRASE CATALYTIC DOMAIN-CONTAINING PROTEIN"/>
    <property type="match status" value="1"/>
</dbReference>
<dbReference type="AlphaFoldDB" id="A0A336LNK9"/>
<dbReference type="PANTHER" id="PTHR37984">
    <property type="entry name" value="PROTEIN CBG26694"/>
    <property type="match status" value="1"/>
</dbReference>
<sequence length="252" mass="29349">MQGNSVEEIASHWVTNLKLANLEHLGGAKLCELLRLLPPLGIDPNCTVSLIKNKDFDQAIRRLDDYFETRVNPAYFMLRFKEMKQLPEESPKQFVLKLKDMAVKCEFVDVKEQVRNQLMWGTHDKQLKRLLAKRKHVDLDEILEEAQLDESFKFLEKMDTEQKIMVPFSCIRDIMIHISINKNVPPVNQPLRRTPLAFESLIEAEITSLLNQDIIEEVQDYSPWQSPIVPILKSQNKIRLYNDMRAANIGHI</sequence>
<proteinExistence type="predicted"/>
<evidence type="ECO:0000313" key="1">
    <source>
        <dbReference type="EMBL" id="SSX19520.1"/>
    </source>
</evidence>
<dbReference type="VEuPathDB" id="VectorBase:CSON014954"/>
<dbReference type="Gene3D" id="3.10.10.10">
    <property type="entry name" value="HIV Type 1 Reverse Transcriptase, subunit A, domain 1"/>
    <property type="match status" value="1"/>
</dbReference>
<dbReference type="InterPro" id="IPR050951">
    <property type="entry name" value="Retrovirus_Pol_polyprotein"/>
</dbReference>
<name>A0A336LNK9_CULSO</name>
<dbReference type="SUPFAM" id="SSF56672">
    <property type="entry name" value="DNA/RNA polymerases"/>
    <property type="match status" value="1"/>
</dbReference>
<organism evidence="1">
    <name type="scientific">Culicoides sonorensis</name>
    <name type="common">Biting midge</name>
    <dbReference type="NCBI Taxonomy" id="179676"/>
    <lineage>
        <taxon>Eukaryota</taxon>
        <taxon>Metazoa</taxon>
        <taxon>Ecdysozoa</taxon>
        <taxon>Arthropoda</taxon>
        <taxon>Hexapoda</taxon>
        <taxon>Insecta</taxon>
        <taxon>Pterygota</taxon>
        <taxon>Neoptera</taxon>
        <taxon>Endopterygota</taxon>
        <taxon>Diptera</taxon>
        <taxon>Nematocera</taxon>
        <taxon>Chironomoidea</taxon>
        <taxon>Ceratopogonidae</taxon>
        <taxon>Ceratopogoninae</taxon>
        <taxon>Culicoides</taxon>
        <taxon>Monoculicoides</taxon>
    </lineage>
</organism>
<gene>
    <name evidence="1" type="primary">CSON014954</name>
</gene>
<protein>
    <submittedName>
        <fullName evidence="1">CSON014954 protein</fullName>
    </submittedName>
</protein>
<dbReference type="GO" id="GO:0071897">
    <property type="term" value="P:DNA biosynthetic process"/>
    <property type="evidence" value="ECO:0007669"/>
    <property type="project" value="UniProtKB-ARBA"/>
</dbReference>